<dbReference type="PANTHER" id="PTHR14628">
    <property type="entry name" value="BEN DOMAIN-CONTAINING PROTEIN 5"/>
    <property type="match status" value="1"/>
</dbReference>
<sequence length="517" mass="58467">MAPKKEPAIASVKFLLDGKCTFVPLSYIKNFKSDSFKPNTNYKVFWSPNEDEKPEDVQRNQGIILDLDDEIEARHPRRETPILAGYYNATVLKIADSKEASESLKTKRVSVPTRRVLEGQQMKKDSKRKPKKDSSYVSKEKRKKIVAKTDSLMATKMEEQRKRKEESSTSSSGSGSDDELMTRKKFKEELQKVMIMNDSLKRENKRLTERNIGLETRNEELEAANLRWQDKFFITPSEAELPSKLPCPIKINLVSKDLFSDKTVDKKKEMTKPPATQKRARCTPQKSPVKVCTSPRNVIWSVNTSPISTVHPIHSTPVKHVSQPSCVETAAKANVLKQSEGEGRIEKEEEPKVAGKERKEEPKVAGKELKEEQKEVGEEQREEEKEAGEEQEEEEVEEIDYTLTPRKEKMSYNGVRKGKKGDSLFAKNLATAIFGVDTLVRSSVTGQPAKGGKRKNTTDNTARPALSKAGLKILEDAFERRIKKETPGTGDDELKERKKVIKGAIADRIKYLRAGDS</sequence>
<dbReference type="GO" id="GO:0003677">
    <property type="term" value="F:DNA binding"/>
    <property type="evidence" value="ECO:0007669"/>
    <property type="project" value="InterPro"/>
</dbReference>
<feature type="coiled-coil region" evidence="1">
    <location>
        <begin position="183"/>
        <end position="231"/>
    </location>
</feature>
<dbReference type="EMBL" id="OU963871">
    <property type="protein sequence ID" value="CAH0383569.1"/>
    <property type="molecule type" value="Genomic_DNA"/>
</dbReference>
<evidence type="ECO:0000256" key="1">
    <source>
        <dbReference type="SAM" id="Coils"/>
    </source>
</evidence>
<protein>
    <recommendedName>
        <fullName evidence="5">BEN domain-containing protein</fullName>
    </recommendedName>
</protein>
<proteinExistence type="predicted"/>
<accession>A0A9P0EXR0</accession>
<gene>
    <name evidence="3" type="ORF">BEMITA_LOCUS3007</name>
</gene>
<feature type="compositionally biased region" description="Acidic residues" evidence="2">
    <location>
        <begin position="385"/>
        <end position="400"/>
    </location>
</feature>
<feature type="compositionally biased region" description="Basic and acidic residues" evidence="2">
    <location>
        <begin position="156"/>
        <end position="167"/>
    </location>
</feature>
<evidence type="ECO:0008006" key="5">
    <source>
        <dbReference type="Google" id="ProtNLM"/>
    </source>
</evidence>
<organism evidence="3 4">
    <name type="scientific">Bemisia tabaci</name>
    <name type="common">Sweetpotato whitefly</name>
    <name type="synonym">Aleurodes tabaci</name>
    <dbReference type="NCBI Taxonomy" id="7038"/>
    <lineage>
        <taxon>Eukaryota</taxon>
        <taxon>Metazoa</taxon>
        <taxon>Ecdysozoa</taxon>
        <taxon>Arthropoda</taxon>
        <taxon>Hexapoda</taxon>
        <taxon>Insecta</taxon>
        <taxon>Pterygota</taxon>
        <taxon>Neoptera</taxon>
        <taxon>Paraneoptera</taxon>
        <taxon>Hemiptera</taxon>
        <taxon>Sternorrhyncha</taxon>
        <taxon>Aleyrodoidea</taxon>
        <taxon>Aleyrodidae</taxon>
        <taxon>Aleyrodinae</taxon>
        <taxon>Bemisia</taxon>
    </lineage>
</organism>
<dbReference type="PANTHER" id="PTHR14628:SF1">
    <property type="entry name" value="BEN DOMAIN-CONTAINING PROTEIN 5"/>
    <property type="match status" value="1"/>
</dbReference>
<dbReference type="KEGG" id="btab:109042784"/>
<keyword evidence="1" id="KW-0175">Coiled coil</keyword>
<dbReference type="InterPro" id="IPR040391">
    <property type="entry name" value="BEND5"/>
</dbReference>
<name>A0A9P0EXR0_BEMTA</name>
<feature type="region of interest" description="Disordered" evidence="2">
    <location>
        <begin position="102"/>
        <end position="182"/>
    </location>
</feature>
<evidence type="ECO:0000313" key="4">
    <source>
        <dbReference type="Proteomes" id="UP001152759"/>
    </source>
</evidence>
<dbReference type="GO" id="GO:0045892">
    <property type="term" value="P:negative regulation of DNA-templated transcription"/>
    <property type="evidence" value="ECO:0007669"/>
    <property type="project" value="InterPro"/>
</dbReference>
<feature type="region of interest" description="Disordered" evidence="2">
    <location>
        <begin position="265"/>
        <end position="289"/>
    </location>
</feature>
<evidence type="ECO:0000313" key="3">
    <source>
        <dbReference type="EMBL" id="CAH0383569.1"/>
    </source>
</evidence>
<keyword evidence="4" id="KW-1185">Reference proteome</keyword>
<reference evidence="3" key="1">
    <citation type="submission" date="2021-12" db="EMBL/GenBank/DDBJ databases">
        <authorList>
            <person name="King R."/>
        </authorList>
    </citation>
    <scope>NUCLEOTIDE SEQUENCE</scope>
</reference>
<feature type="compositionally biased region" description="Basic and acidic residues" evidence="2">
    <location>
        <begin position="339"/>
        <end position="384"/>
    </location>
</feature>
<evidence type="ECO:0000256" key="2">
    <source>
        <dbReference type="SAM" id="MobiDB-lite"/>
    </source>
</evidence>
<dbReference type="Proteomes" id="UP001152759">
    <property type="component" value="Chromosome 10"/>
</dbReference>
<dbReference type="AlphaFoldDB" id="A0A9P0EXR0"/>
<feature type="compositionally biased region" description="Basic and acidic residues" evidence="2">
    <location>
        <begin position="115"/>
        <end position="124"/>
    </location>
</feature>
<feature type="region of interest" description="Disordered" evidence="2">
    <location>
        <begin position="444"/>
        <end position="468"/>
    </location>
</feature>
<feature type="region of interest" description="Disordered" evidence="2">
    <location>
        <begin position="337"/>
        <end position="405"/>
    </location>
</feature>